<keyword evidence="3" id="KW-1185">Reference proteome</keyword>
<dbReference type="Pfam" id="PF20256">
    <property type="entry name" value="MoCoBD_2"/>
    <property type="match status" value="1"/>
</dbReference>
<dbReference type="RefSeq" id="WP_189687591.1">
    <property type="nucleotide sequence ID" value="NZ_BMYK01000007.1"/>
</dbReference>
<feature type="domain" description="Aldehyde oxidase/xanthine dehydrogenase a/b hammerhead" evidence="1">
    <location>
        <begin position="16"/>
        <end position="128"/>
    </location>
</feature>
<protein>
    <submittedName>
        <fullName evidence="2">Oxidoreductase</fullName>
    </submittedName>
</protein>
<dbReference type="InterPro" id="IPR046867">
    <property type="entry name" value="AldOxase/xan_DH_MoCoBD2"/>
</dbReference>
<evidence type="ECO:0000259" key="1">
    <source>
        <dbReference type="SMART" id="SM01008"/>
    </source>
</evidence>
<gene>
    <name evidence="2" type="ORF">GCM10007320_28320</name>
</gene>
<dbReference type="Pfam" id="PF01315">
    <property type="entry name" value="Ald_Xan_dh_C"/>
    <property type="match status" value="1"/>
</dbReference>
<dbReference type="Gene3D" id="3.30.365.10">
    <property type="entry name" value="Aldehyde oxidase/xanthine dehydrogenase, molybdopterin binding domain"/>
    <property type="match status" value="4"/>
</dbReference>
<dbReference type="Proteomes" id="UP000626210">
    <property type="component" value="Unassembled WGS sequence"/>
</dbReference>
<dbReference type="EMBL" id="BMYK01000007">
    <property type="protein sequence ID" value="GHC84145.1"/>
    <property type="molecule type" value="Genomic_DNA"/>
</dbReference>
<dbReference type="SUPFAM" id="SSF56003">
    <property type="entry name" value="Molybdenum cofactor-binding domain"/>
    <property type="match status" value="1"/>
</dbReference>
<evidence type="ECO:0000313" key="2">
    <source>
        <dbReference type="EMBL" id="GHC84145.1"/>
    </source>
</evidence>
<name>A0ABQ3G1Y5_9BURK</name>
<sequence>MIGQPIDRADGPLKVTGRARYTLDRREAGATLTGVLVGAAVGRGRIVGIDTARAERAPGVVLVMTHRNAPAQGALDTSVASQFARARPLFADGTVHHAGQAVALVVAETLEQAQAAALLLRIDYASEPGRFALQDQEGYAPARANAGFATDTAAGDVDRAMAAAPVVVDRSYRTSYQMAHAMEPHACIASWRNGQLHVWTSLQRIVTTRQAIAATLQMPLHDVHLDATFVGGGFGSKLSLHAEIVGAALAARALQRPVRVALSRRQMASMVGGRPETVQRVRLAATRDGRLTGIAHHVRMQGSPGEEFTEQTATVTRALYAAPHRATAHRVVVLDRVLPEPVRGPGELPGLLAVETAMDELAMELGMDPVALRLRNDTATDPERGVPLSGRKLADCLVAGAERFGWARRPARPGTQRDGRWQVGWGVASAIRIHFQGATRVVVRVGEDGRIQVLSDMTDIGTGTATILAQVAAESLAVPLAGIEVQLARSDLPVSAGSGGSWGAANTSVALQRACEALKVKARAAGRAPGAGQQPYPAGLQAEGSIVGQGDDPRYRMFSQHTYGATFAEVGVDVDTCEVRVRRMLGVFAAGRILNPKTARSQLIGGMVWGIGSALHEAGHLDARHGHMVNGDLGEYLVPTHADVPAIDAVLLDDFDGEANAMGIKGVGELGVCGSGAAVANAIFHATGVRVRSFPVTPDRLLMASLEQPGVPGAGSAA</sequence>
<evidence type="ECO:0000313" key="3">
    <source>
        <dbReference type="Proteomes" id="UP000626210"/>
    </source>
</evidence>
<dbReference type="SUPFAM" id="SSF54665">
    <property type="entry name" value="CO dehydrogenase molybdoprotein N-domain-like"/>
    <property type="match status" value="1"/>
</dbReference>
<dbReference type="Pfam" id="PF02738">
    <property type="entry name" value="MoCoBD_1"/>
    <property type="match status" value="1"/>
</dbReference>
<organism evidence="2 3">
    <name type="scientific">Pseudorhodoferax aquiterrae</name>
    <dbReference type="NCBI Taxonomy" id="747304"/>
    <lineage>
        <taxon>Bacteria</taxon>
        <taxon>Pseudomonadati</taxon>
        <taxon>Pseudomonadota</taxon>
        <taxon>Betaproteobacteria</taxon>
        <taxon>Burkholderiales</taxon>
        <taxon>Comamonadaceae</taxon>
    </lineage>
</organism>
<proteinExistence type="predicted"/>
<reference evidence="3" key="1">
    <citation type="journal article" date="2019" name="Int. J. Syst. Evol. Microbiol.">
        <title>The Global Catalogue of Microorganisms (GCM) 10K type strain sequencing project: providing services to taxonomists for standard genome sequencing and annotation.</title>
        <authorList>
            <consortium name="The Broad Institute Genomics Platform"/>
            <consortium name="The Broad Institute Genome Sequencing Center for Infectious Disease"/>
            <person name="Wu L."/>
            <person name="Ma J."/>
        </authorList>
    </citation>
    <scope>NUCLEOTIDE SEQUENCE [LARGE SCALE GENOMIC DNA]</scope>
    <source>
        <strain evidence="3">KCTC 23314</strain>
    </source>
</reference>
<dbReference type="SMART" id="SM01008">
    <property type="entry name" value="Ald_Xan_dh_C"/>
    <property type="match status" value="1"/>
</dbReference>
<dbReference type="PANTHER" id="PTHR11908:SF123">
    <property type="entry name" value="ALDEHYDE OXIDOREDUCTASE MOLYBDENUM-BINDING SUBUNIT PAOC"/>
    <property type="match status" value="1"/>
</dbReference>
<dbReference type="InterPro" id="IPR000674">
    <property type="entry name" value="Ald_Oxase/Xan_DH_a/b"/>
</dbReference>
<accession>A0ABQ3G1Y5</accession>
<dbReference type="InterPro" id="IPR036856">
    <property type="entry name" value="Ald_Oxase/Xan_DH_a/b_sf"/>
</dbReference>
<comment type="caution">
    <text evidence="2">The sequence shown here is derived from an EMBL/GenBank/DDBJ whole genome shotgun (WGS) entry which is preliminary data.</text>
</comment>
<dbReference type="InterPro" id="IPR008274">
    <property type="entry name" value="AldOxase/xan_DH_MoCoBD1"/>
</dbReference>
<dbReference type="InterPro" id="IPR016208">
    <property type="entry name" value="Ald_Oxase/xanthine_DH-like"/>
</dbReference>
<dbReference type="PANTHER" id="PTHR11908">
    <property type="entry name" value="XANTHINE DEHYDROGENASE"/>
    <property type="match status" value="1"/>
</dbReference>
<dbReference type="Gene3D" id="3.90.1170.50">
    <property type="entry name" value="Aldehyde oxidase/xanthine dehydrogenase, a/b hammerhead"/>
    <property type="match status" value="1"/>
</dbReference>
<dbReference type="InterPro" id="IPR037165">
    <property type="entry name" value="AldOxase/xan_DH_Mopterin-bd_sf"/>
</dbReference>